<sequence length="218" mass="24779">MRVLLIEDEPHLGSAVQEHVRAAGHAVDWFERLEPAEHAVRTVSYDALLLDLHLPDGRGLDFLRKLRRRGDALPVVILTARDLVSDRIEGLKAGADDYIVKPFDLDEVNARLEAVRRRYFGKAMPVVQVGPVELEWESKVARLDGRLVELSAREWAVIEVLGRRRQSTVSKEQIEDALYAFGEEIESNTIEVYVSRIRRKLGRDFIRTIRGLGYGLGD</sequence>
<evidence type="ECO:0000259" key="5">
    <source>
        <dbReference type="PROSITE" id="PS51755"/>
    </source>
</evidence>
<evidence type="ECO:0000259" key="4">
    <source>
        <dbReference type="PROSITE" id="PS50110"/>
    </source>
</evidence>
<dbReference type="Pfam" id="PF00486">
    <property type="entry name" value="Trans_reg_C"/>
    <property type="match status" value="1"/>
</dbReference>
<dbReference type="AlphaFoldDB" id="A0A1H4NSP2"/>
<dbReference type="EMBL" id="FNTI01000001">
    <property type="protein sequence ID" value="SEB98237.1"/>
    <property type="molecule type" value="Genomic_DNA"/>
</dbReference>
<gene>
    <name evidence="6" type="ORF">SAMN05444171_0380</name>
</gene>
<dbReference type="PROSITE" id="PS50110">
    <property type="entry name" value="RESPONSE_REGULATORY"/>
    <property type="match status" value="1"/>
</dbReference>
<evidence type="ECO:0000256" key="2">
    <source>
        <dbReference type="PROSITE-ProRule" id="PRU00169"/>
    </source>
</evidence>
<feature type="DNA-binding region" description="OmpR/PhoB-type" evidence="3">
    <location>
        <begin position="124"/>
        <end position="218"/>
    </location>
</feature>
<keyword evidence="2" id="KW-0597">Phosphoprotein</keyword>
<feature type="modified residue" description="4-aspartylphosphate" evidence="2">
    <location>
        <position position="51"/>
    </location>
</feature>
<dbReference type="InterPro" id="IPR036388">
    <property type="entry name" value="WH-like_DNA-bd_sf"/>
</dbReference>
<proteinExistence type="predicted"/>
<reference evidence="6 7" key="1">
    <citation type="submission" date="2016-10" db="EMBL/GenBank/DDBJ databases">
        <authorList>
            <person name="de Groot N.N."/>
        </authorList>
    </citation>
    <scope>NUCLEOTIDE SEQUENCE [LARGE SCALE GENOMIC DNA]</scope>
    <source>
        <strain evidence="6 7">GAS522</strain>
    </source>
</reference>
<accession>A0A1H4NSP2</accession>
<dbReference type="GO" id="GO:0000156">
    <property type="term" value="F:phosphorelay response regulator activity"/>
    <property type="evidence" value="ECO:0007669"/>
    <property type="project" value="TreeGrafter"/>
</dbReference>
<dbReference type="CDD" id="cd17624">
    <property type="entry name" value="REC_OmpR_PmrA-like"/>
    <property type="match status" value="1"/>
</dbReference>
<evidence type="ECO:0000313" key="6">
    <source>
        <dbReference type="EMBL" id="SEB98237.1"/>
    </source>
</evidence>
<dbReference type="PROSITE" id="PS51755">
    <property type="entry name" value="OMPR_PHOB"/>
    <property type="match status" value="1"/>
</dbReference>
<dbReference type="Gene3D" id="3.40.50.2300">
    <property type="match status" value="1"/>
</dbReference>
<evidence type="ECO:0000256" key="1">
    <source>
        <dbReference type="ARBA" id="ARBA00023125"/>
    </source>
</evidence>
<feature type="domain" description="OmpR/PhoB-type" evidence="5">
    <location>
        <begin position="124"/>
        <end position="218"/>
    </location>
</feature>
<evidence type="ECO:0000313" key="7">
    <source>
        <dbReference type="Proteomes" id="UP000183208"/>
    </source>
</evidence>
<dbReference type="GO" id="GO:0006355">
    <property type="term" value="P:regulation of DNA-templated transcription"/>
    <property type="evidence" value="ECO:0007669"/>
    <property type="project" value="InterPro"/>
</dbReference>
<dbReference type="Pfam" id="PF00072">
    <property type="entry name" value="Response_reg"/>
    <property type="match status" value="1"/>
</dbReference>
<dbReference type="InterPro" id="IPR001867">
    <property type="entry name" value="OmpR/PhoB-type_DNA-bd"/>
</dbReference>
<dbReference type="GO" id="GO:0000976">
    <property type="term" value="F:transcription cis-regulatory region binding"/>
    <property type="evidence" value="ECO:0007669"/>
    <property type="project" value="TreeGrafter"/>
</dbReference>
<dbReference type="Gene3D" id="1.10.10.10">
    <property type="entry name" value="Winged helix-like DNA-binding domain superfamily/Winged helix DNA-binding domain"/>
    <property type="match status" value="1"/>
</dbReference>
<dbReference type="GO" id="GO:0005829">
    <property type="term" value="C:cytosol"/>
    <property type="evidence" value="ECO:0007669"/>
    <property type="project" value="TreeGrafter"/>
</dbReference>
<dbReference type="SMART" id="SM00448">
    <property type="entry name" value="REC"/>
    <property type="match status" value="1"/>
</dbReference>
<evidence type="ECO:0000256" key="3">
    <source>
        <dbReference type="PROSITE-ProRule" id="PRU01091"/>
    </source>
</evidence>
<dbReference type="CDD" id="cd00383">
    <property type="entry name" value="trans_reg_C"/>
    <property type="match status" value="1"/>
</dbReference>
<keyword evidence="1 3" id="KW-0238">DNA-binding</keyword>
<dbReference type="SMART" id="SM00862">
    <property type="entry name" value="Trans_reg_C"/>
    <property type="match status" value="1"/>
</dbReference>
<dbReference type="RefSeq" id="WP_074830825.1">
    <property type="nucleotide sequence ID" value="NZ_FNTI01000001.1"/>
</dbReference>
<dbReference type="GO" id="GO:0032993">
    <property type="term" value="C:protein-DNA complex"/>
    <property type="evidence" value="ECO:0007669"/>
    <property type="project" value="TreeGrafter"/>
</dbReference>
<dbReference type="PANTHER" id="PTHR48111">
    <property type="entry name" value="REGULATOR OF RPOS"/>
    <property type="match status" value="1"/>
</dbReference>
<dbReference type="OrthoDB" id="9802426at2"/>
<feature type="domain" description="Response regulatory" evidence="4">
    <location>
        <begin position="2"/>
        <end position="116"/>
    </location>
</feature>
<dbReference type="PANTHER" id="PTHR48111:SF36">
    <property type="entry name" value="TRANSCRIPTIONAL REGULATORY PROTEIN CUTR"/>
    <property type="match status" value="1"/>
</dbReference>
<name>A0A1H4NSP2_9BRAD</name>
<protein>
    <submittedName>
        <fullName evidence="6">Two-component system, OmpR family, response regulator</fullName>
    </submittedName>
</protein>
<dbReference type="Proteomes" id="UP000183208">
    <property type="component" value="Unassembled WGS sequence"/>
</dbReference>
<dbReference type="InterPro" id="IPR039420">
    <property type="entry name" value="WalR-like"/>
</dbReference>
<dbReference type="InterPro" id="IPR001789">
    <property type="entry name" value="Sig_transdc_resp-reg_receiver"/>
</dbReference>
<dbReference type="SUPFAM" id="SSF52172">
    <property type="entry name" value="CheY-like"/>
    <property type="match status" value="1"/>
</dbReference>
<dbReference type="InterPro" id="IPR011006">
    <property type="entry name" value="CheY-like_superfamily"/>
</dbReference>
<organism evidence="6 7">
    <name type="scientific">Bradyrhizobium lablabi</name>
    <dbReference type="NCBI Taxonomy" id="722472"/>
    <lineage>
        <taxon>Bacteria</taxon>
        <taxon>Pseudomonadati</taxon>
        <taxon>Pseudomonadota</taxon>
        <taxon>Alphaproteobacteria</taxon>
        <taxon>Hyphomicrobiales</taxon>
        <taxon>Nitrobacteraceae</taxon>
        <taxon>Bradyrhizobium</taxon>
    </lineage>
</organism>
<dbReference type="Gene3D" id="6.10.250.690">
    <property type="match status" value="1"/>
</dbReference>